<sequence>MGSCAGKEQKDCSHEKKNKGPAKQRAFDLPDPTSPEMVGMAIANDMLDSQHHHHHHHHVEPAPSHHHHHDFGAMHHHHHGF</sequence>
<dbReference type="AlphaFoldDB" id="A0A1I7ZZP8"/>
<proteinExistence type="predicted"/>
<organism evidence="2 3">
    <name type="scientific">Steinernema glaseri</name>
    <dbReference type="NCBI Taxonomy" id="37863"/>
    <lineage>
        <taxon>Eukaryota</taxon>
        <taxon>Metazoa</taxon>
        <taxon>Ecdysozoa</taxon>
        <taxon>Nematoda</taxon>
        <taxon>Chromadorea</taxon>
        <taxon>Rhabditida</taxon>
        <taxon>Tylenchina</taxon>
        <taxon>Panagrolaimomorpha</taxon>
        <taxon>Strongyloidoidea</taxon>
        <taxon>Steinernematidae</taxon>
        <taxon>Steinernema</taxon>
    </lineage>
</organism>
<evidence type="ECO:0000313" key="3">
    <source>
        <dbReference type="WBParaSite" id="L893_g31188.t1"/>
    </source>
</evidence>
<dbReference type="WBParaSite" id="L893_g31188.t1">
    <property type="protein sequence ID" value="L893_g31188.t1"/>
    <property type="gene ID" value="L893_g31188"/>
</dbReference>
<name>A0A1I7ZZP8_9BILA</name>
<keyword evidence="2" id="KW-1185">Reference proteome</keyword>
<feature type="compositionally biased region" description="Basic residues" evidence="1">
    <location>
        <begin position="51"/>
        <end position="81"/>
    </location>
</feature>
<evidence type="ECO:0000313" key="2">
    <source>
        <dbReference type="Proteomes" id="UP000095287"/>
    </source>
</evidence>
<evidence type="ECO:0000256" key="1">
    <source>
        <dbReference type="SAM" id="MobiDB-lite"/>
    </source>
</evidence>
<protein>
    <submittedName>
        <fullName evidence="3">IAA-alanine resistance protein 1</fullName>
    </submittedName>
</protein>
<dbReference type="Proteomes" id="UP000095287">
    <property type="component" value="Unplaced"/>
</dbReference>
<reference evidence="3" key="1">
    <citation type="submission" date="2016-11" db="UniProtKB">
        <authorList>
            <consortium name="WormBaseParasite"/>
        </authorList>
    </citation>
    <scope>IDENTIFICATION</scope>
</reference>
<accession>A0A1I7ZZP8</accession>
<feature type="region of interest" description="Disordered" evidence="1">
    <location>
        <begin position="1"/>
        <end position="81"/>
    </location>
</feature>